<feature type="coiled-coil region" evidence="1">
    <location>
        <begin position="36"/>
        <end position="63"/>
    </location>
</feature>
<evidence type="ECO:0000256" key="1">
    <source>
        <dbReference type="SAM" id="Coils"/>
    </source>
</evidence>
<name>A0AAV9UDS3_9PEZI</name>
<evidence type="ECO:0000313" key="3">
    <source>
        <dbReference type="Proteomes" id="UP001373714"/>
    </source>
</evidence>
<protein>
    <submittedName>
        <fullName evidence="2">Uncharacterized protein</fullName>
    </submittedName>
</protein>
<accession>A0AAV9UDS3</accession>
<reference evidence="2 3" key="1">
    <citation type="submission" date="2019-10" db="EMBL/GenBank/DDBJ databases">
        <authorList>
            <person name="Palmer J.M."/>
        </authorList>
    </citation>
    <scope>NUCLEOTIDE SEQUENCE [LARGE SCALE GENOMIC DNA]</scope>
    <source>
        <strain evidence="2 3">TWF730</strain>
    </source>
</reference>
<dbReference type="Proteomes" id="UP001373714">
    <property type="component" value="Unassembled WGS sequence"/>
</dbReference>
<dbReference type="AlphaFoldDB" id="A0AAV9UDS3"/>
<organism evidence="2 3">
    <name type="scientific">Orbilia blumenaviensis</name>
    <dbReference type="NCBI Taxonomy" id="1796055"/>
    <lineage>
        <taxon>Eukaryota</taxon>
        <taxon>Fungi</taxon>
        <taxon>Dikarya</taxon>
        <taxon>Ascomycota</taxon>
        <taxon>Pezizomycotina</taxon>
        <taxon>Orbiliomycetes</taxon>
        <taxon>Orbiliales</taxon>
        <taxon>Orbiliaceae</taxon>
        <taxon>Orbilia</taxon>
    </lineage>
</organism>
<comment type="caution">
    <text evidence="2">The sequence shown here is derived from an EMBL/GenBank/DDBJ whole genome shotgun (WGS) entry which is preliminary data.</text>
</comment>
<dbReference type="EMBL" id="JAVHNS010000012">
    <property type="protein sequence ID" value="KAK6338182.1"/>
    <property type="molecule type" value="Genomic_DNA"/>
</dbReference>
<proteinExistence type="predicted"/>
<sequence>MVIYTPRLCSDAAFQPPAESRANQIECLEVMNEERIREYRAEKERREKNLQALLEMVESEKKELEFGKLPSGGGVGGGWGMMGRSIRRNRIIRFEAKGRRREGRMMILSSLRGRMVGRRWSW</sequence>
<evidence type="ECO:0000313" key="2">
    <source>
        <dbReference type="EMBL" id="KAK6338182.1"/>
    </source>
</evidence>
<keyword evidence="1" id="KW-0175">Coiled coil</keyword>
<keyword evidence="3" id="KW-1185">Reference proteome</keyword>
<gene>
    <name evidence="2" type="ORF">TWF730_002257</name>
</gene>